<dbReference type="Proteomes" id="UP000292052">
    <property type="component" value="Unassembled WGS sequence"/>
</dbReference>
<feature type="region of interest" description="Disordered" evidence="3">
    <location>
        <begin position="364"/>
        <end position="389"/>
    </location>
</feature>
<dbReference type="EMBL" id="QDEB01040614">
    <property type="protein sequence ID" value="RZC38730.1"/>
    <property type="molecule type" value="Genomic_DNA"/>
</dbReference>
<dbReference type="InterPro" id="IPR007858">
    <property type="entry name" value="Dpy-30_motif"/>
</dbReference>
<feature type="non-terminal residue" evidence="4">
    <location>
        <position position="389"/>
    </location>
</feature>
<evidence type="ECO:0000256" key="3">
    <source>
        <dbReference type="SAM" id="MobiDB-lite"/>
    </source>
</evidence>
<dbReference type="Gene3D" id="1.20.890.10">
    <property type="entry name" value="cAMP-dependent protein kinase regulatory subunit, dimerization-anchoring domain"/>
    <property type="match status" value="1"/>
</dbReference>
<name>A0A482W0Y1_ASBVE</name>
<dbReference type="Pfam" id="PF05186">
    <property type="entry name" value="Dpy-30"/>
    <property type="match status" value="1"/>
</dbReference>
<keyword evidence="2" id="KW-0175">Coiled coil</keyword>
<organism evidence="4 5">
    <name type="scientific">Asbolus verrucosus</name>
    <name type="common">Desert ironclad beetle</name>
    <dbReference type="NCBI Taxonomy" id="1661398"/>
    <lineage>
        <taxon>Eukaryota</taxon>
        <taxon>Metazoa</taxon>
        <taxon>Ecdysozoa</taxon>
        <taxon>Arthropoda</taxon>
        <taxon>Hexapoda</taxon>
        <taxon>Insecta</taxon>
        <taxon>Pterygota</taxon>
        <taxon>Neoptera</taxon>
        <taxon>Endopterygota</taxon>
        <taxon>Coleoptera</taxon>
        <taxon>Polyphaga</taxon>
        <taxon>Cucujiformia</taxon>
        <taxon>Tenebrionidae</taxon>
        <taxon>Pimeliinae</taxon>
        <taxon>Asbolus</taxon>
    </lineage>
</organism>
<protein>
    <submittedName>
        <fullName evidence="4">Uncharacterized protein</fullName>
    </submittedName>
</protein>
<dbReference type="InterPro" id="IPR049630">
    <property type="entry name" value="DYDC-like_DD"/>
</dbReference>
<dbReference type="CDD" id="cd22966">
    <property type="entry name" value="DD_DYDC-like"/>
    <property type="match status" value="1"/>
</dbReference>
<keyword evidence="5" id="KW-1185">Reference proteome</keyword>
<comment type="similarity">
    <text evidence="1">Belongs to the dpy-30 family.</text>
</comment>
<proteinExistence type="inferred from homology"/>
<evidence type="ECO:0000256" key="2">
    <source>
        <dbReference type="SAM" id="Coils"/>
    </source>
</evidence>
<accession>A0A482W0Y1</accession>
<evidence type="ECO:0000313" key="4">
    <source>
        <dbReference type="EMBL" id="RZC38730.1"/>
    </source>
</evidence>
<sequence length="389" mass="45727">ALVDDLIQELRELDGLIQNKIEVIENLDISINIITYKVYEATHEFRIRITEIKDERNKLLTSVENRSELSLILSDLDRKISDLEQALENKINKQTESIILQLDDDISKMQEQTRRLKKILGTEKDVAYQAQLILINEKYVPAIEQFECHLHNYEHLQLTGWRIEHSEVKLAEILEEQGLKFTPSGRLLTRTGSLITFEEAQQKGYFKELHVSLEKIFDFFKEYEHEREREHDRSHEPIVVPDSAIFSGTSGSSLQSKMSSEDVKYLKQHIGKPLALALAEITAKQPRDPIHYLGHYLFKYRYNQELEEVQKREVEELTNERRRVAQEKWKKFVEEEARNAVIEMVLKAEEIAYQNELRRIEREQMLAEGEEEGDEDESALVEEAKDKFE</sequence>
<evidence type="ECO:0000256" key="1">
    <source>
        <dbReference type="ARBA" id="ARBA00010849"/>
    </source>
</evidence>
<evidence type="ECO:0000313" key="5">
    <source>
        <dbReference type="Proteomes" id="UP000292052"/>
    </source>
</evidence>
<feature type="compositionally biased region" description="Acidic residues" evidence="3">
    <location>
        <begin position="368"/>
        <end position="380"/>
    </location>
</feature>
<dbReference type="PANTHER" id="PTHR23356:SF16">
    <property type="entry name" value="DPY30 DOMAIN CONTAINING 2"/>
    <property type="match status" value="1"/>
</dbReference>
<dbReference type="OrthoDB" id="432281at2759"/>
<gene>
    <name evidence="4" type="ORF">BDFB_010971</name>
</gene>
<comment type="caution">
    <text evidence="4">The sequence shown here is derived from an EMBL/GenBank/DDBJ whole genome shotgun (WGS) entry which is preliminary data.</text>
</comment>
<reference evidence="4 5" key="1">
    <citation type="submission" date="2017-03" db="EMBL/GenBank/DDBJ databases">
        <title>Genome of the blue death feigning beetle - Asbolus verrucosus.</title>
        <authorList>
            <person name="Rider S.D."/>
        </authorList>
    </citation>
    <scope>NUCLEOTIDE SEQUENCE [LARGE SCALE GENOMIC DNA]</scope>
    <source>
        <strain evidence="4">Butters</strain>
        <tissue evidence="4">Head and leg muscle</tissue>
    </source>
</reference>
<feature type="non-terminal residue" evidence="4">
    <location>
        <position position="1"/>
    </location>
</feature>
<dbReference type="STRING" id="1661398.A0A482W0Y1"/>
<dbReference type="PANTHER" id="PTHR23356">
    <property type="entry name" value="DPY30-RELATED"/>
    <property type="match status" value="1"/>
</dbReference>
<dbReference type="InterPro" id="IPR037856">
    <property type="entry name" value="Sdc1/DPY30"/>
</dbReference>
<dbReference type="GO" id="GO:0048188">
    <property type="term" value="C:Set1C/COMPASS complex"/>
    <property type="evidence" value="ECO:0007669"/>
    <property type="project" value="InterPro"/>
</dbReference>
<dbReference type="AlphaFoldDB" id="A0A482W0Y1"/>
<feature type="coiled-coil region" evidence="2">
    <location>
        <begin position="66"/>
        <end position="112"/>
    </location>
</feature>